<evidence type="ECO:0000313" key="1">
    <source>
        <dbReference type="EMBL" id="OOV85999.1"/>
    </source>
</evidence>
<dbReference type="EMBL" id="MTSD02000010">
    <property type="protein sequence ID" value="OOV85999.1"/>
    <property type="molecule type" value="Genomic_DNA"/>
</dbReference>
<protein>
    <submittedName>
        <fullName evidence="1">Uncharacterized protein</fullName>
    </submittedName>
</protein>
<sequence length="77" mass="8223">MVINIYSRSINDPDHLIPNGQGLAADKISMGGEVRDGIAASLDLTAGGDAFGISKQDDFCNHKNQRIVKMPRVANPS</sequence>
<evidence type="ECO:0000313" key="2">
    <source>
        <dbReference type="Proteomes" id="UP000190064"/>
    </source>
</evidence>
<gene>
    <name evidence="1" type="ORF">BTA35_0215965</name>
</gene>
<keyword evidence="2" id="KW-1185">Reference proteome</keyword>
<dbReference type="Proteomes" id="UP000190064">
    <property type="component" value="Unassembled WGS sequence"/>
</dbReference>
<proteinExistence type="predicted"/>
<accession>A0A1T1H7Z2</accession>
<dbReference type="AlphaFoldDB" id="A0A1T1H7Z2"/>
<comment type="caution">
    <text evidence="1">The sequence shown here is derived from an EMBL/GenBank/DDBJ whole genome shotgun (WGS) entry which is preliminary data.</text>
</comment>
<dbReference type="STRING" id="966.BTA35_0215965"/>
<reference evidence="1" key="1">
    <citation type="submission" date="2017-02" db="EMBL/GenBank/DDBJ databases">
        <title>Draft Genome Sequence of the Salt Water Bacterium Oceanospirillum linum ATCC 11336.</title>
        <authorList>
            <person name="Trachtenberg A.M."/>
            <person name="Carney J.G."/>
            <person name="Linnane J.D."/>
            <person name="Rheaume B.A."/>
            <person name="Pitts N.L."/>
            <person name="Mykles D.L."/>
            <person name="Maclea K.S."/>
        </authorList>
    </citation>
    <scope>NUCLEOTIDE SEQUENCE [LARGE SCALE GENOMIC DNA]</scope>
    <source>
        <strain evidence="1">ATCC 11336</strain>
    </source>
</reference>
<organism evidence="1 2">
    <name type="scientific">Oceanospirillum linum</name>
    <dbReference type="NCBI Taxonomy" id="966"/>
    <lineage>
        <taxon>Bacteria</taxon>
        <taxon>Pseudomonadati</taxon>
        <taxon>Pseudomonadota</taxon>
        <taxon>Gammaproteobacteria</taxon>
        <taxon>Oceanospirillales</taxon>
        <taxon>Oceanospirillaceae</taxon>
        <taxon>Oceanospirillum</taxon>
    </lineage>
</organism>
<name>A0A1T1H7Z2_OCELI</name>